<dbReference type="PANTHER" id="PTHR43685:SF2">
    <property type="entry name" value="GLYCOSYLTRANSFERASE 2-LIKE DOMAIN-CONTAINING PROTEIN"/>
    <property type="match status" value="1"/>
</dbReference>
<dbReference type="EMBL" id="BGZN01000190">
    <property type="protein sequence ID" value="GBR75208.1"/>
    <property type="molecule type" value="Genomic_DNA"/>
</dbReference>
<dbReference type="Proteomes" id="UP000269352">
    <property type="component" value="Unassembled WGS sequence"/>
</dbReference>
<dbReference type="SUPFAM" id="SSF53448">
    <property type="entry name" value="Nucleotide-diphospho-sugar transferases"/>
    <property type="match status" value="1"/>
</dbReference>
<accession>A0A388TE15</accession>
<evidence type="ECO:0000313" key="2">
    <source>
        <dbReference type="EMBL" id="GBR75208.1"/>
    </source>
</evidence>
<dbReference type="Pfam" id="PF00535">
    <property type="entry name" value="Glycos_transf_2"/>
    <property type="match status" value="1"/>
</dbReference>
<dbReference type="AlphaFoldDB" id="A0A388TE15"/>
<protein>
    <submittedName>
        <fullName evidence="2">Glycosyl transferase GTA-type super family</fullName>
    </submittedName>
</protein>
<dbReference type="Gene3D" id="3.90.550.10">
    <property type="entry name" value="Spore Coat Polysaccharide Biosynthesis Protein SpsA, Chain A"/>
    <property type="match status" value="1"/>
</dbReference>
<evidence type="ECO:0000313" key="3">
    <source>
        <dbReference type="Proteomes" id="UP000269352"/>
    </source>
</evidence>
<feature type="domain" description="Glycosyltransferase 2-like" evidence="1">
    <location>
        <begin position="4"/>
        <end position="140"/>
    </location>
</feature>
<sequence length="344" mass="39776">MKISVLLPAYNAARYLPETLNSLASQTFRDFEIVFVDDCSTDNTLAIMQDNAARFPAVQIIHNEANQKLSRTLNIGLRRCQGEYIFRIDADDLLAPDGLEKMLKTLERNPQASGVVCDRLHIDADSKPKRISLTLTEDYYLKKNILFRTAFGGQPCLIRRDIWFAAGLFNEDLRFLEDYEMGLKMTRHIHIVGVPERLYFYREYEGNMTSQSRQDKTPQTRAHIQNLKNTLFTPADYSNDWEQVKRHKDLLFDYAVERHKKYANTILRCALHLAALGRRSDALAEIKKAEYLAPQLNYSAFALLLKLGFKNLDKFRINMNCWFNYAYDDHNVIAVSSGGGEKRR</sequence>
<evidence type="ECO:0000259" key="1">
    <source>
        <dbReference type="Pfam" id="PF00535"/>
    </source>
</evidence>
<name>A0A388TE15_TERA1</name>
<dbReference type="InterPro" id="IPR001173">
    <property type="entry name" value="Glyco_trans_2-like"/>
</dbReference>
<dbReference type="CDD" id="cd00761">
    <property type="entry name" value="Glyco_tranf_GTA_type"/>
    <property type="match status" value="1"/>
</dbReference>
<dbReference type="InterPro" id="IPR050834">
    <property type="entry name" value="Glycosyltransf_2"/>
</dbReference>
<dbReference type="InterPro" id="IPR029044">
    <property type="entry name" value="Nucleotide-diphossugar_trans"/>
</dbReference>
<organism evidence="2 3">
    <name type="scientific">Termititenax aidoneus</name>
    <dbReference type="NCBI Taxonomy" id="2218524"/>
    <lineage>
        <taxon>Bacteria</taxon>
        <taxon>Bacillati</taxon>
        <taxon>Candidatus Margulisiibacteriota</taxon>
        <taxon>Candidatus Termititenacia</taxon>
        <taxon>Candidatus Termititenacales</taxon>
        <taxon>Candidatus Termititenacaceae</taxon>
        <taxon>Candidatus Termititenax</taxon>
    </lineage>
</organism>
<keyword evidence="3" id="KW-1185">Reference proteome</keyword>
<gene>
    <name evidence="2" type="ORF">NO1_2233</name>
</gene>
<comment type="caution">
    <text evidence="2">The sequence shown here is derived from an EMBL/GenBank/DDBJ whole genome shotgun (WGS) entry which is preliminary data.</text>
</comment>
<proteinExistence type="predicted"/>
<dbReference type="PANTHER" id="PTHR43685">
    <property type="entry name" value="GLYCOSYLTRANSFERASE"/>
    <property type="match status" value="1"/>
</dbReference>
<dbReference type="GO" id="GO:0016740">
    <property type="term" value="F:transferase activity"/>
    <property type="evidence" value="ECO:0007669"/>
    <property type="project" value="UniProtKB-KW"/>
</dbReference>
<keyword evidence="2" id="KW-0808">Transferase</keyword>
<reference evidence="2 3" key="1">
    <citation type="journal article" date="2019" name="ISME J.">
        <title>Genome analyses of uncultured TG2/ZB3 bacteria in 'Margulisbacteria' specifically attached to ectosymbiotic spirochetes of protists in the termite gut.</title>
        <authorList>
            <person name="Utami Y.D."/>
            <person name="Kuwahara H."/>
            <person name="Igai K."/>
            <person name="Murakami T."/>
            <person name="Sugaya K."/>
            <person name="Morikawa T."/>
            <person name="Nagura Y."/>
            <person name="Yuki M."/>
            <person name="Deevong P."/>
            <person name="Inoue T."/>
            <person name="Kihara K."/>
            <person name="Lo N."/>
            <person name="Yamada A."/>
            <person name="Ohkuma M."/>
            <person name="Hongoh Y."/>
        </authorList>
    </citation>
    <scope>NUCLEOTIDE SEQUENCE [LARGE SCALE GENOMIC DNA]</scope>
    <source>
        <strain evidence="2">NkOx7-01</strain>
    </source>
</reference>